<proteinExistence type="predicted"/>
<dbReference type="KEGG" id="asui:ASUIS_0859"/>
<reference evidence="1 2" key="1">
    <citation type="submission" date="2018-08" db="EMBL/GenBank/DDBJ databases">
        <title>Complete genome of the Arcobacter suis type strain LMG 26152.</title>
        <authorList>
            <person name="Miller W.G."/>
            <person name="Yee E."/>
            <person name="Bono J.L."/>
        </authorList>
    </citation>
    <scope>NUCLEOTIDE SEQUENCE [LARGE SCALE GENOMIC DNA]</scope>
    <source>
        <strain evidence="1 2">CECT 7833</strain>
    </source>
</reference>
<dbReference type="AlphaFoldDB" id="A0AAD0SPY9"/>
<evidence type="ECO:0000313" key="2">
    <source>
        <dbReference type="Proteomes" id="UP000263040"/>
    </source>
</evidence>
<sequence length="337" mass="35022">MNANWILPVLTSNYANFLAEMKSRDEDIAIWFDNTTSENLPNKTKRWNSSGGKFEIWDGTTWSDLSNLYEIKVRDSDKLNGQTASYYAVANHGHTAATTTANGFMSSTDKIKLNNIAEDANNYSHPTGDGNLHVPANGIANNGKFLQATSVAGVYIWASLPTSSLSTLGINATAAELNILDGATVSTAELNILDGVLITAEQLNYLSALTGNVQTQLNAKAALASPALTGTPTAPTATVGTNNTQIATTAFVLANITNTVVGTANAGLSAGAIGSYTHASIISGALLSLGGTIAGSGINAGNSKLTGGSVLTGTWRYMGRGSTSQSTESYGLFLRIA</sequence>
<name>A0AAD0SPY9_9BACT</name>
<dbReference type="Proteomes" id="UP000263040">
    <property type="component" value="Chromosome"/>
</dbReference>
<gene>
    <name evidence="1" type="ORF">ASUIS_0859</name>
</gene>
<evidence type="ECO:0000313" key="1">
    <source>
        <dbReference type="EMBL" id="AXX89350.1"/>
    </source>
</evidence>
<evidence type="ECO:0008006" key="3">
    <source>
        <dbReference type="Google" id="ProtNLM"/>
    </source>
</evidence>
<dbReference type="EMBL" id="CP032100">
    <property type="protein sequence ID" value="AXX89350.1"/>
    <property type="molecule type" value="Genomic_DNA"/>
</dbReference>
<protein>
    <recommendedName>
        <fullName evidence="3">Tail fiber protein</fullName>
    </recommendedName>
</protein>
<accession>A0AAD0SPY9</accession>
<organism evidence="1 2">
    <name type="scientific">Arcobacter suis CECT 7833</name>
    <dbReference type="NCBI Taxonomy" id="663365"/>
    <lineage>
        <taxon>Bacteria</taxon>
        <taxon>Pseudomonadati</taxon>
        <taxon>Campylobacterota</taxon>
        <taxon>Epsilonproteobacteria</taxon>
        <taxon>Campylobacterales</taxon>
        <taxon>Arcobacteraceae</taxon>
        <taxon>Arcobacter</taxon>
    </lineage>
</organism>
<keyword evidence="2" id="KW-1185">Reference proteome</keyword>
<dbReference type="RefSeq" id="WP_118885906.1">
    <property type="nucleotide sequence ID" value="NZ_CP032100.1"/>
</dbReference>